<dbReference type="EC" id="6.2.1.19" evidence="2"/>
<proteinExistence type="predicted"/>
<sequence length="368" mass="42173">MTPTPAGDLNDLLQQPAYSLLDDEKNQVLLPIIRNQLDCAIANNHCLANFFSKLHLSPDEIQRLEDVPPMPVQMFKYFDLRTCPEDQIEKVLRSSGTTTGITSRVPLSKNTTINQIKALKGILKDYLGEKRRIFLVIDHEGINNPMLEFSARTAGVRGLSIYAKRVFYLMREEDGKLVLNLPVIEELLSRYQGEEVYVFGFTYIIWSTFYNQIREKNIRFSFKDVKVFHSGGWKKLKADQVSKEYFSDEIARIFGTGREDVLDFYGMAEQTGIIFVDCECGNKHVPNFAQVIIRDPYTLEPCSNSEVGMIEVMSILSDSYYCQAILTEDMGYRVGIDDCPCGRKGVYFRFQSRIEKVEVRGCGDTFRE</sequence>
<dbReference type="GeneID" id="27138327"/>
<dbReference type="EMBL" id="LT158599">
    <property type="protein sequence ID" value="CVK33979.1"/>
    <property type="molecule type" value="Genomic_DNA"/>
</dbReference>
<feature type="domain" description="Acyl-protein synthetase LuxE" evidence="1">
    <location>
        <begin position="42"/>
        <end position="366"/>
    </location>
</feature>
<dbReference type="RefSeq" id="WP_014868001.1">
    <property type="nucleotide sequence ID" value="NZ_LT158599.1"/>
</dbReference>
<evidence type="ECO:0000313" key="3">
    <source>
        <dbReference type="Proteomes" id="UP000069850"/>
    </source>
</evidence>
<dbReference type="GeneID" id="13355105"/>
<evidence type="ECO:0000313" key="2">
    <source>
        <dbReference type="EMBL" id="CVK33979.1"/>
    </source>
</evidence>
<dbReference type="OMA" id="KSRMRYD"/>
<evidence type="ECO:0000259" key="1">
    <source>
        <dbReference type="Pfam" id="PF04443"/>
    </source>
</evidence>
<dbReference type="KEGG" id="mema:MMAB1_2766"/>
<dbReference type="GO" id="GO:0008218">
    <property type="term" value="P:bioluminescence"/>
    <property type="evidence" value="ECO:0007669"/>
    <property type="project" value="InterPro"/>
</dbReference>
<protein>
    <submittedName>
        <fullName evidence="2">Acyl-protein synthetase</fullName>
        <ecNumber evidence="2">6.2.1.19</ecNumber>
    </submittedName>
</protein>
<accession>A0A0X3BPX2</accession>
<dbReference type="SUPFAM" id="SSF56801">
    <property type="entry name" value="Acetyl-CoA synthetase-like"/>
    <property type="match status" value="1"/>
</dbReference>
<dbReference type="Gene3D" id="3.40.50.12780">
    <property type="entry name" value="N-terminal domain of ligase-like"/>
    <property type="match status" value="1"/>
</dbReference>
<reference evidence="2 3" key="1">
    <citation type="submission" date="2016-01" db="EMBL/GenBank/DDBJ databases">
        <authorList>
            <person name="Manzoor S."/>
        </authorList>
    </citation>
    <scope>NUCLEOTIDE SEQUENCE [LARGE SCALE GENOMIC DNA]</scope>
    <source>
        <strain evidence="2">Methanoculleus sp MAB1</strain>
    </source>
</reference>
<dbReference type="OrthoDB" id="111090at2157"/>
<organism evidence="2 3">
    <name type="scientific">Methanoculleus bourgensis</name>
    <dbReference type="NCBI Taxonomy" id="83986"/>
    <lineage>
        <taxon>Archaea</taxon>
        <taxon>Methanobacteriati</taxon>
        <taxon>Methanobacteriota</taxon>
        <taxon>Stenosarchaea group</taxon>
        <taxon>Methanomicrobia</taxon>
        <taxon>Methanomicrobiales</taxon>
        <taxon>Methanomicrobiaceae</taxon>
        <taxon>Methanoculleus</taxon>
    </lineage>
</organism>
<dbReference type="GO" id="GO:0016874">
    <property type="term" value="F:ligase activity"/>
    <property type="evidence" value="ECO:0007669"/>
    <property type="project" value="UniProtKB-KW"/>
</dbReference>
<keyword evidence="2" id="KW-0436">Ligase</keyword>
<dbReference type="Proteomes" id="UP000069850">
    <property type="component" value="Chromosome 1"/>
</dbReference>
<dbReference type="AlphaFoldDB" id="A0A0X3BPX2"/>
<dbReference type="Pfam" id="PF04443">
    <property type="entry name" value="LuxE"/>
    <property type="match status" value="1"/>
</dbReference>
<dbReference type="InterPro" id="IPR042099">
    <property type="entry name" value="ANL_N_sf"/>
</dbReference>
<gene>
    <name evidence="2" type="primary">luxE</name>
    <name evidence="2" type="ORF">MMAB1_2766</name>
</gene>
<dbReference type="InterPro" id="IPR007534">
    <property type="entry name" value="LuxE"/>
</dbReference>
<name>A0A0X3BPX2_9EURY</name>